<dbReference type="AlphaFoldDB" id="A0AAE3K7Z4"/>
<dbReference type="EMBL" id="JAKRVX010000001">
    <property type="protein sequence ID" value="MCL9815980.1"/>
    <property type="molecule type" value="Genomic_DNA"/>
</dbReference>
<name>A0AAE3K7Z4_9EURY</name>
<evidence type="ECO:0000259" key="2">
    <source>
        <dbReference type="Pfam" id="PF26226"/>
    </source>
</evidence>
<comment type="caution">
    <text evidence="3">The sequence shown here is derived from an EMBL/GenBank/DDBJ whole genome shotgun (WGS) entry which is preliminary data.</text>
</comment>
<reference evidence="3" key="2">
    <citation type="submission" date="2022-02" db="EMBL/GenBank/DDBJ databases">
        <authorList>
            <person name="Elcheninov A.G."/>
            <person name="Sorokin D.Y."/>
            <person name="Kublanov I.V."/>
        </authorList>
    </citation>
    <scope>NUCLEOTIDE SEQUENCE</scope>
    <source>
        <strain evidence="3">AArc-St2</strain>
    </source>
</reference>
<gene>
    <name evidence="3" type="ORF">AArcSt2_03395</name>
</gene>
<organism evidence="3 4">
    <name type="scientific">Natronocalculus amylovorans</name>
    <dbReference type="NCBI Taxonomy" id="2917812"/>
    <lineage>
        <taxon>Archaea</taxon>
        <taxon>Methanobacteriati</taxon>
        <taxon>Methanobacteriota</taxon>
        <taxon>Stenosarchaea group</taxon>
        <taxon>Halobacteria</taxon>
        <taxon>Halobacteriales</taxon>
        <taxon>Haloferacaceae</taxon>
        <taxon>Natronocalculus</taxon>
    </lineage>
</organism>
<accession>A0AAE3K7Z4</accession>
<feature type="region of interest" description="Disordered" evidence="1">
    <location>
        <begin position="1"/>
        <end position="26"/>
    </location>
</feature>
<dbReference type="RefSeq" id="WP_250582908.1">
    <property type="nucleotide sequence ID" value="NZ_JAKRVX010000001.1"/>
</dbReference>
<evidence type="ECO:0000313" key="3">
    <source>
        <dbReference type="EMBL" id="MCL9815980.1"/>
    </source>
</evidence>
<sequence>MSENAASKGGSENESGSGSDAVPPEALPDEIVDAVPTWENEYFDRVSDRLMYNYDLEKDHRVGGERFDLYGELRMEIQKQFVHPALNYANHNTEEYLFGKRVPSLRVSDVQRFVELGHTLADEWIIADEEHFGTDFTFILVTESITDDVRSLVSGFHDRNLLKFGYYGHYEINLIVVDPESETAVGSMNADAIEACTLWEHIAPQKQGIFSRIAHRFWK</sequence>
<reference evidence="3" key="1">
    <citation type="journal article" date="2022" name="Syst. Appl. Microbiol.">
        <title>Natronocalculus amylovorans gen. nov., sp. nov., and Natranaeroarchaeum aerophilus sp. nov., dominant culturable amylolytic natronoarchaea from hypersaline soda lakes in southwestern Siberia.</title>
        <authorList>
            <person name="Sorokin D.Y."/>
            <person name="Elcheninov A.G."/>
            <person name="Khizhniak T.V."/>
            <person name="Koenen M."/>
            <person name="Bale N.J."/>
            <person name="Damste J.S.S."/>
            <person name="Kublanov I.V."/>
        </authorList>
    </citation>
    <scope>NUCLEOTIDE SEQUENCE</scope>
    <source>
        <strain evidence="3">AArc-St2</strain>
    </source>
</reference>
<proteinExistence type="predicted"/>
<dbReference type="Proteomes" id="UP001203207">
    <property type="component" value="Unassembled WGS sequence"/>
</dbReference>
<feature type="domain" description="DUF8052" evidence="2">
    <location>
        <begin position="40"/>
        <end position="192"/>
    </location>
</feature>
<evidence type="ECO:0000256" key="1">
    <source>
        <dbReference type="SAM" id="MobiDB-lite"/>
    </source>
</evidence>
<dbReference type="Pfam" id="PF26226">
    <property type="entry name" value="DUF8052"/>
    <property type="match status" value="1"/>
</dbReference>
<dbReference type="InterPro" id="IPR058365">
    <property type="entry name" value="DUF8052"/>
</dbReference>
<keyword evidence="4" id="KW-1185">Reference proteome</keyword>
<protein>
    <recommendedName>
        <fullName evidence="2">DUF8052 domain-containing protein</fullName>
    </recommendedName>
</protein>
<evidence type="ECO:0000313" key="4">
    <source>
        <dbReference type="Proteomes" id="UP001203207"/>
    </source>
</evidence>
<feature type="compositionally biased region" description="Low complexity" evidence="1">
    <location>
        <begin position="9"/>
        <end position="19"/>
    </location>
</feature>